<dbReference type="EMBL" id="BQNB010010206">
    <property type="protein sequence ID" value="GJS74104.1"/>
    <property type="molecule type" value="Genomic_DNA"/>
</dbReference>
<organism evidence="1 2">
    <name type="scientific">Tanacetum coccineum</name>
    <dbReference type="NCBI Taxonomy" id="301880"/>
    <lineage>
        <taxon>Eukaryota</taxon>
        <taxon>Viridiplantae</taxon>
        <taxon>Streptophyta</taxon>
        <taxon>Embryophyta</taxon>
        <taxon>Tracheophyta</taxon>
        <taxon>Spermatophyta</taxon>
        <taxon>Magnoliopsida</taxon>
        <taxon>eudicotyledons</taxon>
        <taxon>Gunneridae</taxon>
        <taxon>Pentapetalae</taxon>
        <taxon>asterids</taxon>
        <taxon>campanulids</taxon>
        <taxon>Asterales</taxon>
        <taxon>Asteraceae</taxon>
        <taxon>Asteroideae</taxon>
        <taxon>Anthemideae</taxon>
        <taxon>Anthemidinae</taxon>
        <taxon>Tanacetum</taxon>
    </lineage>
</organism>
<evidence type="ECO:0000313" key="2">
    <source>
        <dbReference type="Proteomes" id="UP001151760"/>
    </source>
</evidence>
<evidence type="ECO:0000313" key="1">
    <source>
        <dbReference type="EMBL" id="GJS74104.1"/>
    </source>
</evidence>
<sequence>MEEFHEEVADIVKEDLWTNPFTYFNHDADEAEFLYALICELPVVVGSSGIGIDPLTIYMARDEINQSQWSSILLNYQRTSHCVYLAYCEYLKVLHV</sequence>
<feature type="non-terminal residue" evidence="1">
    <location>
        <position position="96"/>
    </location>
</feature>
<accession>A0ABQ4Y8U0</accession>
<reference evidence="1" key="2">
    <citation type="submission" date="2022-01" db="EMBL/GenBank/DDBJ databases">
        <authorList>
            <person name="Yamashiro T."/>
            <person name="Shiraishi A."/>
            <person name="Satake H."/>
            <person name="Nakayama K."/>
        </authorList>
    </citation>
    <scope>NUCLEOTIDE SEQUENCE</scope>
</reference>
<name>A0ABQ4Y8U0_9ASTR</name>
<reference evidence="1" key="1">
    <citation type="journal article" date="2022" name="Int. J. Mol. Sci.">
        <title>Draft Genome of Tanacetum Coccineum: Genomic Comparison of Closely Related Tanacetum-Family Plants.</title>
        <authorList>
            <person name="Yamashiro T."/>
            <person name="Shiraishi A."/>
            <person name="Nakayama K."/>
            <person name="Satake H."/>
        </authorList>
    </citation>
    <scope>NUCLEOTIDE SEQUENCE</scope>
</reference>
<protein>
    <submittedName>
        <fullName evidence="1">Uncharacterized protein</fullName>
    </submittedName>
</protein>
<gene>
    <name evidence="1" type="ORF">Tco_0706945</name>
</gene>
<proteinExistence type="predicted"/>
<keyword evidence="2" id="KW-1185">Reference proteome</keyword>
<dbReference type="Proteomes" id="UP001151760">
    <property type="component" value="Unassembled WGS sequence"/>
</dbReference>
<comment type="caution">
    <text evidence="1">The sequence shown here is derived from an EMBL/GenBank/DDBJ whole genome shotgun (WGS) entry which is preliminary data.</text>
</comment>